<keyword evidence="2" id="KW-0436">Ligase</keyword>
<dbReference type="InterPro" id="IPR014729">
    <property type="entry name" value="Rossmann-like_a/b/a_fold"/>
</dbReference>
<feature type="domain" description="Diphthamide synthase" evidence="1">
    <location>
        <begin position="1"/>
        <end position="222"/>
    </location>
</feature>
<dbReference type="Proteomes" id="UP000281962">
    <property type="component" value="Unassembled WGS sequence"/>
</dbReference>
<dbReference type="NCBIfam" id="TIGR03679">
    <property type="entry name" value="arCOG00187"/>
    <property type="match status" value="1"/>
</dbReference>
<proteinExistence type="predicted"/>
<evidence type="ECO:0000259" key="1">
    <source>
        <dbReference type="Pfam" id="PF01902"/>
    </source>
</evidence>
<dbReference type="InterPro" id="IPR002761">
    <property type="entry name" value="Diphthami_syn_dom"/>
</dbReference>
<dbReference type="Gene3D" id="3.90.1490.10">
    <property type="entry name" value="putative n-type atp pyrophosphatase, domain 2"/>
    <property type="match status" value="1"/>
</dbReference>
<gene>
    <name evidence="2" type="ORF">DRJ21_01205</name>
</gene>
<sequence>MKLTALFSGGKDSIYAIYYALSQGWDVSHLITTIPIRKYESLMWHYPAINWTELQAKVMGIRQLKIEASSLNELEELKNVLRELRDQENVDGVLSGVMASDYQKNRLDFICEDLNLKLIAPLWQKDPIKILKEIINSGFKVIIVSVSAYGFTKDWLGREINEETINDLKRLYDKFKINPCGEGGEFETFVYDCPIFKERIEILDYEVKWYRYSGVFIIKKARAIPKLLK</sequence>
<dbReference type="CDD" id="cd01994">
    <property type="entry name" value="AANH_PF0828-like"/>
    <property type="match status" value="1"/>
</dbReference>
<dbReference type="Pfam" id="PF01902">
    <property type="entry name" value="Diphthami_syn_2"/>
    <property type="match status" value="1"/>
</dbReference>
<dbReference type="Gene3D" id="3.40.50.620">
    <property type="entry name" value="HUPs"/>
    <property type="match status" value="1"/>
</dbReference>
<organism evidence="2 3">
    <name type="scientific">Thermoproteota archaeon</name>
    <dbReference type="NCBI Taxonomy" id="2056631"/>
    <lineage>
        <taxon>Archaea</taxon>
        <taxon>Thermoproteota</taxon>
    </lineage>
</organism>
<dbReference type="InterPro" id="IPR030662">
    <property type="entry name" value="DPH6/MJ0570"/>
</dbReference>
<accession>A0A497EUS6</accession>
<dbReference type="PANTHER" id="PTHR12196">
    <property type="entry name" value="DOMAIN OF UNKNOWN FUNCTION 71 DUF71 -CONTAINING PROTEIN"/>
    <property type="match status" value="1"/>
</dbReference>
<dbReference type="AlphaFoldDB" id="A0A497EUS6"/>
<reference evidence="2 3" key="1">
    <citation type="submission" date="2018-06" db="EMBL/GenBank/DDBJ databases">
        <title>Extensive metabolic versatility and redundancy in microbially diverse, dynamic hydrothermal sediments.</title>
        <authorList>
            <person name="Dombrowski N."/>
            <person name="Teske A."/>
            <person name="Baker B.J."/>
        </authorList>
    </citation>
    <scope>NUCLEOTIDE SEQUENCE [LARGE SCALE GENOMIC DNA]</scope>
    <source>
        <strain evidence="2">B30_G17</strain>
    </source>
</reference>
<protein>
    <submittedName>
        <fullName evidence="2">Diphthine--ammonia ligase</fullName>
        <ecNumber evidence="2">6.3.1.14</ecNumber>
    </submittedName>
</protein>
<comment type="caution">
    <text evidence="2">The sequence shown here is derived from an EMBL/GenBank/DDBJ whole genome shotgun (WGS) entry which is preliminary data.</text>
</comment>
<dbReference type="InterPro" id="IPR022427">
    <property type="entry name" value="MJ0570_ATP-bd"/>
</dbReference>
<evidence type="ECO:0000313" key="3">
    <source>
        <dbReference type="Proteomes" id="UP000281962"/>
    </source>
</evidence>
<dbReference type="PANTHER" id="PTHR12196:SF2">
    <property type="entry name" value="DIPHTHINE--AMMONIA LIGASE"/>
    <property type="match status" value="1"/>
</dbReference>
<dbReference type="EMBL" id="QMQY01000037">
    <property type="protein sequence ID" value="RLE50906.1"/>
    <property type="molecule type" value="Genomic_DNA"/>
</dbReference>
<dbReference type="GO" id="GO:0017178">
    <property type="term" value="F:diphthine-ammonia ligase activity"/>
    <property type="evidence" value="ECO:0007669"/>
    <property type="project" value="UniProtKB-EC"/>
</dbReference>
<dbReference type="EC" id="6.3.1.14" evidence="2"/>
<dbReference type="PIRSF" id="PIRSF039123">
    <property type="entry name" value="Diphthamide_synthase"/>
    <property type="match status" value="1"/>
</dbReference>
<dbReference type="NCBIfam" id="TIGR00290">
    <property type="entry name" value="MJ0570_dom"/>
    <property type="match status" value="1"/>
</dbReference>
<dbReference type="SUPFAM" id="SSF52402">
    <property type="entry name" value="Adenine nucleotide alpha hydrolases-like"/>
    <property type="match status" value="1"/>
</dbReference>
<dbReference type="GO" id="GO:0017183">
    <property type="term" value="P:protein histidyl modification to diphthamide"/>
    <property type="evidence" value="ECO:0007669"/>
    <property type="project" value="TreeGrafter"/>
</dbReference>
<evidence type="ECO:0000313" key="2">
    <source>
        <dbReference type="EMBL" id="RLE50906.1"/>
    </source>
</evidence>
<name>A0A497EUS6_9CREN</name>